<accession>A0AAD8AFP3</accession>
<dbReference type="Proteomes" id="UP001233999">
    <property type="component" value="Unassembled WGS sequence"/>
</dbReference>
<feature type="non-terminal residue" evidence="2">
    <location>
        <position position="1"/>
    </location>
</feature>
<feature type="non-terminal residue" evidence="2">
    <location>
        <position position="122"/>
    </location>
</feature>
<keyword evidence="1" id="KW-0812">Transmembrane</keyword>
<reference evidence="2" key="2">
    <citation type="submission" date="2023-05" db="EMBL/GenBank/DDBJ databases">
        <authorList>
            <person name="Fouks B."/>
        </authorList>
    </citation>
    <scope>NUCLEOTIDE SEQUENCE</scope>
    <source>
        <strain evidence="2">Stay&amp;Tobe</strain>
        <tissue evidence="2">Testes</tissue>
    </source>
</reference>
<reference evidence="2" key="1">
    <citation type="journal article" date="2023" name="IScience">
        <title>Live-bearing cockroach genome reveals convergent evolutionary mechanisms linked to viviparity in insects and beyond.</title>
        <authorList>
            <person name="Fouks B."/>
            <person name="Harrison M.C."/>
            <person name="Mikhailova A.A."/>
            <person name="Marchal E."/>
            <person name="English S."/>
            <person name="Carruthers M."/>
            <person name="Jennings E.C."/>
            <person name="Chiamaka E.L."/>
            <person name="Frigard R.A."/>
            <person name="Pippel M."/>
            <person name="Attardo G.M."/>
            <person name="Benoit J.B."/>
            <person name="Bornberg-Bauer E."/>
            <person name="Tobe S.S."/>
        </authorList>
    </citation>
    <scope>NUCLEOTIDE SEQUENCE</scope>
    <source>
        <strain evidence="2">Stay&amp;Tobe</strain>
    </source>
</reference>
<gene>
    <name evidence="2" type="ORF">L9F63_011148</name>
</gene>
<name>A0AAD8AFP3_DIPPU</name>
<protein>
    <submittedName>
        <fullName evidence="2">Uncharacterized protein</fullName>
    </submittedName>
</protein>
<keyword evidence="1" id="KW-0472">Membrane</keyword>
<evidence type="ECO:0000313" key="3">
    <source>
        <dbReference type="Proteomes" id="UP001233999"/>
    </source>
</evidence>
<feature type="transmembrane region" description="Helical" evidence="1">
    <location>
        <begin position="36"/>
        <end position="65"/>
    </location>
</feature>
<keyword evidence="1" id="KW-1133">Transmembrane helix</keyword>
<proteinExistence type="predicted"/>
<dbReference type="AlphaFoldDB" id="A0AAD8AFP3"/>
<comment type="caution">
    <text evidence="2">The sequence shown here is derived from an EMBL/GenBank/DDBJ whole genome shotgun (WGS) entry which is preliminary data.</text>
</comment>
<organism evidence="2 3">
    <name type="scientific">Diploptera punctata</name>
    <name type="common">Pacific beetle cockroach</name>
    <dbReference type="NCBI Taxonomy" id="6984"/>
    <lineage>
        <taxon>Eukaryota</taxon>
        <taxon>Metazoa</taxon>
        <taxon>Ecdysozoa</taxon>
        <taxon>Arthropoda</taxon>
        <taxon>Hexapoda</taxon>
        <taxon>Insecta</taxon>
        <taxon>Pterygota</taxon>
        <taxon>Neoptera</taxon>
        <taxon>Polyneoptera</taxon>
        <taxon>Dictyoptera</taxon>
        <taxon>Blattodea</taxon>
        <taxon>Blaberoidea</taxon>
        <taxon>Blaberidae</taxon>
        <taxon>Diplopterinae</taxon>
        <taxon>Diploptera</taxon>
    </lineage>
</organism>
<keyword evidence="3" id="KW-1185">Reference proteome</keyword>
<evidence type="ECO:0000313" key="2">
    <source>
        <dbReference type="EMBL" id="KAJ9598162.1"/>
    </source>
</evidence>
<dbReference type="EMBL" id="JASPKZ010001241">
    <property type="protein sequence ID" value="KAJ9598162.1"/>
    <property type="molecule type" value="Genomic_DNA"/>
</dbReference>
<evidence type="ECO:0000256" key="1">
    <source>
        <dbReference type="SAM" id="Phobius"/>
    </source>
</evidence>
<sequence length="122" mass="13914">ILSASLACCMILLPHVILWSYFSGNSLCNILLRRDLFLHLLLVCWPLFPGDLLSSLVTVVCMFFFSLRGLVDQRCITFTDPWLEEDGYPSSWSSRGDGCNLAVLRPSIRCRYFILCQDVVVF</sequence>